<evidence type="ECO:0000256" key="6">
    <source>
        <dbReference type="ARBA" id="ARBA00023002"/>
    </source>
</evidence>
<keyword evidence="8" id="KW-0411">Iron-sulfur</keyword>
<comment type="cofactor">
    <cofactor evidence="1">
        <name>FAD</name>
        <dbReference type="ChEBI" id="CHEBI:57692"/>
    </cofactor>
</comment>
<dbReference type="Pfam" id="PF00111">
    <property type="entry name" value="Fer2"/>
    <property type="match status" value="1"/>
</dbReference>
<dbReference type="GO" id="GO:0051537">
    <property type="term" value="F:2 iron, 2 sulfur cluster binding"/>
    <property type="evidence" value="ECO:0007669"/>
    <property type="project" value="UniProtKB-KW"/>
</dbReference>
<evidence type="ECO:0000256" key="5">
    <source>
        <dbReference type="ARBA" id="ARBA00022827"/>
    </source>
</evidence>
<keyword evidence="4" id="KW-0479">Metal-binding</keyword>
<keyword evidence="3" id="KW-0001">2Fe-2S</keyword>
<evidence type="ECO:0000259" key="9">
    <source>
        <dbReference type="PROSITE" id="PS51085"/>
    </source>
</evidence>
<accession>A0A5A7S1Z6</accession>
<dbReference type="InterPro" id="IPR050415">
    <property type="entry name" value="MRET"/>
</dbReference>
<dbReference type="InterPro" id="IPR017927">
    <property type="entry name" value="FAD-bd_FR_type"/>
</dbReference>
<dbReference type="InterPro" id="IPR036010">
    <property type="entry name" value="2Fe-2S_ferredoxin-like_sf"/>
</dbReference>
<feature type="domain" description="FAD-binding FR-type" evidence="10">
    <location>
        <begin position="94"/>
        <end position="195"/>
    </location>
</feature>
<dbReference type="InterPro" id="IPR006058">
    <property type="entry name" value="2Fe2S_fd_BS"/>
</dbReference>
<feature type="domain" description="2Fe-2S ferredoxin-type" evidence="9">
    <location>
        <begin position="340"/>
        <end position="424"/>
    </location>
</feature>
<dbReference type="PROSITE" id="PS51085">
    <property type="entry name" value="2FE2S_FER_2"/>
    <property type="match status" value="1"/>
</dbReference>
<dbReference type="PRINTS" id="PR00371">
    <property type="entry name" value="FPNCR"/>
</dbReference>
<dbReference type="PANTHER" id="PTHR47354:SF6">
    <property type="entry name" value="NADH OXIDOREDUCTASE HCR"/>
    <property type="match status" value="1"/>
</dbReference>
<protein>
    <submittedName>
        <fullName evidence="11">Iron-sulfur cluster-binding domain-containing protein</fullName>
    </submittedName>
</protein>
<keyword evidence="7" id="KW-0408">Iron</keyword>
<dbReference type="Pfam" id="PF00175">
    <property type="entry name" value="NAD_binding_1"/>
    <property type="match status" value="1"/>
</dbReference>
<evidence type="ECO:0000256" key="8">
    <source>
        <dbReference type="ARBA" id="ARBA00023014"/>
    </source>
</evidence>
<dbReference type="Gene3D" id="3.10.20.30">
    <property type="match status" value="1"/>
</dbReference>
<evidence type="ECO:0000256" key="7">
    <source>
        <dbReference type="ARBA" id="ARBA00023004"/>
    </source>
</evidence>
<dbReference type="PRINTS" id="PR00410">
    <property type="entry name" value="PHEHYDRXLASE"/>
</dbReference>
<evidence type="ECO:0000259" key="10">
    <source>
        <dbReference type="PROSITE" id="PS51384"/>
    </source>
</evidence>
<name>A0A5A7S1Z6_9NOCA</name>
<dbReference type="PANTHER" id="PTHR47354">
    <property type="entry name" value="NADH OXIDOREDUCTASE HCR"/>
    <property type="match status" value="1"/>
</dbReference>
<keyword evidence="5" id="KW-0274">FAD</keyword>
<dbReference type="InterPro" id="IPR001041">
    <property type="entry name" value="2Fe-2S_ferredoxin-type"/>
</dbReference>
<dbReference type="Gene3D" id="3.40.50.80">
    <property type="entry name" value="Nucleotide-binding domain of ferredoxin-NADP reductase (FNR) module"/>
    <property type="match status" value="1"/>
</dbReference>
<dbReference type="EMBL" id="VLNY01000021">
    <property type="protein sequence ID" value="KAA0017685.1"/>
    <property type="molecule type" value="Genomic_DNA"/>
</dbReference>
<proteinExistence type="predicted"/>
<dbReference type="OrthoDB" id="9796486at2"/>
<dbReference type="SUPFAM" id="SSF52343">
    <property type="entry name" value="Ferredoxin reductase-like, C-terminal NADP-linked domain"/>
    <property type="match status" value="1"/>
</dbReference>
<keyword evidence="2" id="KW-0285">Flavoprotein</keyword>
<dbReference type="InterPro" id="IPR017938">
    <property type="entry name" value="Riboflavin_synthase-like_b-brl"/>
</dbReference>
<evidence type="ECO:0000256" key="4">
    <source>
        <dbReference type="ARBA" id="ARBA00022723"/>
    </source>
</evidence>
<dbReference type="InterPro" id="IPR039261">
    <property type="entry name" value="FNR_nucleotide-bd"/>
</dbReference>
<dbReference type="InterPro" id="IPR001709">
    <property type="entry name" value="Flavoprot_Pyr_Nucl_cyt_Rdtase"/>
</dbReference>
<organism evidence="11 12">
    <name type="scientific">Antrihabitans cavernicola</name>
    <dbReference type="NCBI Taxonomy" id="2495913"/>
    <lineage>
        <taxon>Bacteria</taxon>
        <taxon>Bacillati</taxon>
        <taxon>Actinomycetota</taxon>
        <taxon>Actinomycetes</taxon>
        <taxon>Mycobacteriales</taxon>
        <taxon>Nocardiaceae</taxon>
        <taxon>Antrihabitans</taxon>
    </lineage>
</organism>
<evidence type="ECO:0000313" key="11">
    <source>
        <dbReference type="EMBL" id="KAA0017685.1"/>
    </source>
</evidence>
<dbReference type="InterPro" id="IPR012675">
    <property type="entry name" value="Beta-grasp_dom_sf"/>
</dbReference>
<keyword evidence="6" id="KW-0560">Oxidoreductase</keyword>
<evidence type="ECO:0000313" key="12">
    <source>
        <dbReference type="Proteomes" id="UP000322244"/>
    </source>
</evidence>
<evidence type="ECO:0000256" key="1">
    <source>
        <dbReference type="ARBA" id="ARBA00001974"/>
    </source>
</evidence>
<dbReference type="GO" id="GO:0016491">
    <property type="term" value="F:oxidoreductase activity"/>
    <property type="evidence" value="ECO:0007669"/>
    <property type="project" value="UniProtKB-KW"/>
</dbReference>
<sequence length="424" mass="45309">MPVPTSTFSTRQRSQFWRRLQIVDCSHGVRLPWRCGARIGVETTGIEDRMRAVMTALSRVEQRLPGRGMFGPAPITIARPNGPAKRWSRGTPAATSTRVRVVSVVHETADAVTLVLQTVDGRPVPYRAGQYLTHCFPIDGSVVKRAYSISEPEGGRLACTVKCIEGGVVSGFVASRIAIGYEYTVLGPSGDFVMPEDPRAPLAFLAAGSGITPVISMIETALHRDTVAPIRLVYAARSEPEAIFASRLAALAIQNPHLSVFMEWSRSRSAGGAPGRLTGEQAANSLSAGAATHVFLCGPTALMDATATALHDRGLPAQQIHRERFYPAPRHTQHLPAGPQTLRFASSNATVSQRPGETILDAGLRHGVRLDFSCTVGGCAACKVRVLDGNVTVDEPNCLTAEERADGFVLACSAYALDSTTIDA</sequence>
<comment type="caution">
    <text evidence="11">The sequence shown here is derived from an EMBL/GenBank/DDBJ whole genome shotgun (WGS) entry which is preliminary data.</text>
</comment>
<dbReference type="Pfam" id="PF00970">
    <property type="entry name" value="FAD_binding_6"/>
    <property type="match status" value="1"/>
</dbReference>
<gene>
    <name evidence="11" type="ORF">FOY51_24940</name>
</gene>
<dbReference type="Proteomes" id="UP000322244">
    <property type="component" value="Unassembled WGS sequence"/>
</dbReference>
<reference evidence="11 12" key="1">
    <citation type="submission" date="2019-07" db="EMBL/GenBank/DDBJ databases">
        <title>Rhodococcus cavernicolus sp. nov., isolated from a cave.</title>
        <authorList>
            <person name="Lee S.D."/>
        </authorList>
    </citation>
    <scope>NUCLEOTIDE SEQUENCE [LARGE SCALE GENOMIC DNA]</scope>
    <source>
        <strain evidence="11 12">C1-24</strain>
    </source>
</reference>
<evidence type="ECO:0000256" key="3">
    <source>
        <dbReference type="ARBA" id="ARBA00022714"/>
    </source>
</evidence>
<dbReference type="GO" id="GO:0046872">
    <property type="term" value="F:metal ion binding"/>
    <property type="evidence" value="ECO:0007669"/>
    <property type="project" value="UniProtKB-KW"/>
</dbReference>
<dbReference type="PROSITE" id="PS51384">
    <property type="entry name" value="FAD_FR"/>
    <property type="match status" value="1"/>
</dbReference>
<dbReference type="Gene3D" id="2.40.30.10">
    <property type="entry name" value="Translation factors"/>
    <property type="match status" value="1"/>
</dbReference>
<dbReference type="AlphaFoldDB" id="A0A5A7S1Z6"/>
<dbReference type="SUPFAM" id="SSF63380">
    <property type="entry name" value="Riboflavin synthase domain-like"/>
    <property type="match status" value="1"/>
</dbReference>
<dbReference type="CDD" id="cd00207">
    <property type="entry name" value="fer2"/>
    <property type="match status" value="1"/>
</dbReference>
<keyword evidence="12" id="KW-1185">Reference proteome</keyword>
<evidence type="ECO:0000256" key="2">
    <source>
        <dbReference type="ARBA" id="ARBA00022630"/>
    </source>
</evidence>
<dbReference type="InterPro" id="IPR008333">
    <property type="entry name" value="Cbr1-like_FAD-bd_dom"/>
</dbReference>
<dbReference type="SUPFAM" id="SSF54292">
    <property type="entry name" value="2Fe-2S ferredoxin-like"/>
    <property type="match status" value="1"/>
</dbReference>
<dbReference type="PROSITE" id="PS00197">
    <property type="entry name" value="2FE2S_FER_1"/>
    <property type="match status" value="1"/>
</dbReference>
<dbReference type="InterPro" id="IPR001433">
    <property type="entry name" value="OxRdtase_FAD/NAD-bd"/>
</dbReference>